<accession>A0AAC9MU01</accession>
<reference evidence="2 4" key="2">
    <citation type="submission" date="2019-05" db="EMBL/GenBank/DDBJ databases">
        <title>Genome sequence of Moorella thermoacetica ATCC 33924.</title>
        <authorList>
            <person name="Poehlein A."/>
            <person name="Bengelsdorf F.R."/>
            <person name="Duerre P."/>
            <person name="Daniel R."/>
        </authorList>
    </citation>
    <scope>NUCLEOTIDE SEQUENCE [LARGE SCALE GENOMIC DNA]</scope>
    <source>
        <strain evidence="2 4">ATCC 33924</strain>
    </source>
</reference>
<reference evidence="1 3" key="1">
    <citation type="submission" date="2016-08" db="EMBL/GenBank/DDBJ databases">
        <title>Moorella thermoacetica DSM 103132.</title>
        <authorList>
            <person name="Jendresen C.B."/>
            <person name="Redl S.M."/>
            <person name="Jensen T.O."/>
            <person name="Nielsen A.T."/>
        </authorList>
    </citation>
    <scope>NUCLEOTIDE SEQUENCE [LARGE SCALE GENOMIC DNA]</scope>
    <source>
        <strain evidence="1 3">DSM 103132</strain>
    </source>
</reference>
<evidence type="ECO:0000313" key="1">
    <source>
        <dbReference type="EMBL" id="AOQ22996.1"/>
    </source>
</evidence>
<organism evidence="1 3">
    <name type="scientific">Neomoorella thermoacetica</name>
    <name type="common">Clostridium thermoaceticum</name>
    <dbReference type="NCBI Taxonomy" id="1525"/>
    <lineage>
        <taxon>Bacteria</taxon>
        <taxon>Bacillati</taxon>
        <taxon>Bacillota</taxon>
        <taxon>Clostridia</taxon>
        <taxon>Neomoorellales</taxon>
        <taxon>Neomoorellaceae</taxon>
        <taxon>Neomoorella</taxon>
    </lineage>
</organism>
<evidence type="ECO:0000313" key="3">
    <source>
        <dbReference type="Proteomes" id="UP000094598"/>
    </source>
</evidence>
<dbReference type="Proteomes" id="UP000094598">
    <property type="component" value="Chromosome"/>
</dbReference>
<dbReference type="EMBL" id="VCDX01000016">
    <property type="protein sequence ID" value="TYL07938.1"/>
    <property type="molecule type" value="Genomic_DNA"/>
</dbReference>
<dbReference type="EMBL" id="CP017019">
    <property type="protein sequence ID" value="AOQ22996.1"/>
    <property type="molecule type" value="Genomic_DNA"/>
</dbReference>
<name>A0AAC9MU01_NEOTH</name>
<dbReference type="RefSeq" id="WP_069588151.1">
    <property type="nucleotide sequence ID" value="NZ_CP017019.1"/>
</dbReference>
<evidence type="ECO:0000313" key="2">
    <source>
        <dbReference type="EMBL" id="TYL07938.1"/>
    </source>
</evidence>
<dbReference type="Proteomes" id="UP000322283">
    <property type="component" value="Unassembled WGS sequence"/>
</dbReference>
<dbReference type="AlphaFoldDB" id="A0AAC9MU01"/>
<protein>
    <submittedName>
        <fullName evidence="1">Uncharacterized protein</fullName>
    </submittedName>
</protein>
<evidence type="ECO:0000313" key="4">
    <source>
        <dbReference type="Proteomes" id="UP000322283"/>
    </source>
</evidence>
<keyword evidence="4" id="KW-1185">Reference proteome</keyword>
<proteinExistence type="predicted"/>
<sequence length="234" mass="26945">MENLAENSYNIDTLNAEETNGIWIEDEDGNRQCVCPVSVEIIAIEVDRERDRYWYVAQIGEPINREVRSPVHEGGLGIARAVAMAGVWTNAKKLGAYFDEILAARWRELIQNIRSYEEGETGIDPEAISVYEKFCEWVAVNRKEFDEGFWGHLDESGNEETKVIVYVAAFAKFFADIRIKNEAERQAVLRYWKKKNWLLPGNDGKFSVVHRDPLMRKARRAYIVVIPEDKLGES</sequence>
<gene>
    <name evidence="1" type="ORF">Maut_00527</name>
    <name evidence="2" type="ORF">MTAT_28020</name>
</gene>